<reference evidence="2" key="1">
    <citation type="submission" date="2021-02" db="EMBL/GenBank/DDBJ databases">
        <authorList>
            <person name="Dougan E. K."/>
            <person name="Rhodes N."/>
            <person name="Thang M."/>
            <person name="Chan C."/>
        </authorList>
    </citation>
    <scope>NUCLEOTIDE SEQUENCE</scope>
</reference>
<dbReference type="AlphaFoldDB" id="A0A813F710"/>
<comment type="caution">
    <text evidence="2">The sequence shown here is derived from an EMBL/GenBank/DDBJ whole genome shotgun (WGS) entry which is preliminary data.</text>
</comment>
<evidence type="ECO:0000313" key="2">
    <source>
        <dbReference type="EMBL" id="CAE8608586.1"/>
    </source>
</evidence>
<organism evidence="2 3">
    <name type="scientific">Polarella glacialis</name>
    <name type="common">Dinoflagellate</name>
    <dbReference type="NCBI Taxonomy" id="89957"/>
    <lineage>
        <taxon>Eukaryota</taxon>
        <taxon>Sar</taxon>
        <taxon>Alveolata</taxon>
        <taxon>Dinophyceae</taxon>
        <taxon>Suessiales</taxon>
        <taxon>Suessiaceae</taxon>
        <taxon>Polarella</taxon>
    </lineage>
</organism>
<sequence length="169" mass="17463">PGGLASARRRGWVLEDASTGEAGAGGSACSPPAGAYYQSGSAAAALEAAAVEAEGLNSPAEPLMVAPKLSEPQLHPVVDVEQSCVSPRRFRPLSRRPDLGASEMAQIAADGERMKSAIKGTYVPPHGTCGAVELASGFSSLQLAGLRRQRAASSGNVRGRPSQPPRWRF</sequence>
<evidence type="ECO:0000256" key="1">
    <source>
        <dbReference type="SAM" id="MobiDB-lite"/>
    </source>
</evidence>
<dbReference type="EMBL" id="CAJNNV010023212">
    <property type="protein sequence ID" value="CAE8608586.1"/>
    <property type="molecule type" value="Genomic_DNA"/>
</dbReference>
<feature type="region of interest" description="Disordered" evidence="1">
    <location>
        <begin position="1"/>
        <end position="29"/>
    </location>
</feature>
<evidence type="ECO:0000313" key="3">
    <source>
        <dbReference type="Proteomes" id="UP000654075"/>
    </source>
</evidence>
<proteinExistence type="predicted"/>
<accession>A0A813F710</accession>
<feature type="non-terminal residue" evidence="2">
    <location>
        <position position="169"/>
    </location>
</feature>
<name>A0A813F710_POLGL</name>
<feature type="region of interest" description="Disordered" evidence="1">
    <location>
        <begin position="149"/>
        <end position="169"/>
    </location>
</feature>
<protein>
    <submittedName>
        <fullName evidence="2">Uncharacterized protein</fullName>
    </submittedName>
</protein>
<feature type="compositionally biased region" description="Low complexity" evidence="1">
    <location>
        <begin position="17"/>
        <end position="29"/>
    </location>
</feature>
<keyword evidence="3" id="KW-1185">Reference proteome</keyword>
<gene>
    <name evidence="2" type="ORF">PGLA1383_LOCUS26441</name>
</gene>
<dbReference type="Proteomes" id="UP000654075">
    <property type="component" value="Unassembled WGS sequence"/>
</dbReference>